<sequence>MHAQTRTTLTPLALKDAPALIETVFPAQKVSFEAQTERKAVAAQTLTGLGSYWKGRKPLILVRAIVLGSLLPPTDDPEADLAVFEALMSFDDEGLARRALAANAISPSEIAARIQLDEPWDYFKATIKRSDVTGGDIRWMRFPMDVDAEGISLRWKRDLSDDDRLVIYRKLLATLGSYEEKASLCKRPEEVDPDWLYAPVWPKVNRHYAHLGIDAHSFPELIEQLGILRYGHRPRVGDTFSGGGSIPFEAARIGCDAYASDLNPIACMLTWGALNVIGAPGDRRTALESAQQRVFAEVDAEITRLGVEHDEHGNRAKAYLYCLEARCPETGWRVPLAPSWVISPKQGAIAKLVPNPAQKRFDIEVVTGASAKAIAAAETGTVQDGDMVYQLDGKTYRTPIKTLRGDYRLPDGTTGNRLRRWEKSDFKPRPDDIFQERLYCIQWIKKETIDAARQETWFAAPTEADLARERQVEAIVGKNLTRWQAEGLVPDMAIEPGDETTRLFRERGWTHWHHLFNARQLLLQALMLKYWRATDAAPLGWLNVAKAADFNSKLCRWATAQGGGLGGPKGVFSNQALNTFYNYATRAWLGFGASSFKMAEAPLPTVEKTIVSATADQPQQRCEFWITDPPYADAVNYHEITEFFIAWLRKNPPKPFDEWVWDSRRALAIKGAGEDFRRGMVAAYRAMAEHMPDNGLQCVMFTHQDTGVWSDLIGIFWAAGLQVVAAWYIATETTSELKKGGYVQGTVILMLKKRPAGERTGFKQRILPAVRQEVARQIETMMHLNDTVRAHHGEPVFNDSDLQMAGYAAALKVLTAYTHIGGEDVTTFALRPRARGEVTVVDEIVQQAAETASSLLVPEGLAPDTWAKLTGIERFVLRMLDMETTGSTKLDNYQNFAKAFRVEDYSRVMGDMRPNHARLKRVTEFASRDLTESTEIGVTKLGRIIIALQQILKDTEPQVIVEQIKNEMADFLEVRPLLVDMLAFIERKSTEPNVRSAAEVLGARLKNLRFGA</sequence>
<evidence type="ECO:0000259" key="1">
    <source>
        <dbReference type="Pfam" id="PF06634"/>
    </source>
</evidence>
<protein>
    <submittedName>
        <fullName evidence="2">Adenine-specific DNA methylase, contains a Zn-ribbon domain</fullName>
    </submittedName>
</protein>
<organism evidence="2 3">
    <name type="scientific">Thermomonas hydrothermalis</name>
    <dbReference type="NCBI Taxonomy" id="213588"/>
    <lineage>
        <taxon>Bacteria</taxon>
        <taxon>Pseudomonadati</taxon>
        <taxon>Pseudomonadota</taxon>
        <taxon>Gammaproteobacteria</taxon>
        <taxon>Lysobacterales</taxon>
        <taxon>Lysobacteraceae</taxon>
        <taxon>Thermomonas</taxon>
    </lineage>
</organism>
<evidence type="ECO:0000313" key="2">
    <source>
        <dbReference type="EMBL" id="SHF24122.1"/>
    </source>
</evidence>
<dbReference type="AlphaFoldDB" id="A0A1M5A2Q5"/>
<dbReference type="Proteomes" id="UP000242857">
    <property type="component" value="Unassembled WGS sequence"/>
</dbReference>
<dbReference type="InterPro" id="IPR029063">
    <property type="entry name" value="SAM-dependent_MTases_sf"/>
</dbReference>
<feature type="domain" description="DUF1156" evidence="1">
    <location>
        <begin position="24"/>
        <end position="85"/>
    </location>
</feature>
<dbReference type="InterPro" id="IPR009537">
    <property type="entry name" value="DUF1156"/>
</dbReference>
<accession>A0A1M5A2Q5</accession>
<dbReference type="InterPro" id="IPR049953">
    <property type="entry name" value="Antiphage_assoc"/>
</dbReference>
<name>A0A1M5A2Q5_9GAMM</name>
<dbReference type="STRING" id="213588.SAMN02745204_02089"/>
<reference evidence="3" key="1">
    <citation type="submission" date="2016-11" db="EMBL/GenBank/DDBJ databases">
        <authorList>
            <person name="Varghese N."/>
            <person name="Submissions S."/>
        </authorList>
    </citation>
    <scope>NUCLEOTIDE SEQUENCE [LARGE SCALE GENOMIC DNA]</scope>
    <source>
        <strain evidence="3">DSM 14834</strain>
    </source>
</reference>
<evidence type="ECO:0000313" key="3">
    <source>
        <dbReference type="Proteomes" id="UP000242857"/>
    </source>
</evidence>
<dbReference type="NCBIfam" id="NF042963">
    <property type="entry name" value="DUF1156_antiphage"/>
    <property type="match status" value="1"/>
</dbReference>
<proteinExistence type="predicted"/>
<dbReference type="Pfam" id="PF06634">
    <property type="entry name" value="DUF1156"/>
    <property type="match status" value="1"/>
</dbReference>
<dbReference type="GO" id="GO:0032259">
    <property type="term" value="P:methylation"/>
    <property type="evidence" value="ECO:0007669"/>
    <property type="project" value="UniProtKB-KW"/>
</dbReference>
<keyword evidence="3" id="KW-1185">Reference proteome</keyword>
<dbReference type="OrthoDB" id="3197274at2"/>
<dbReference type="RefSeq" id="WP_072756495.1">
    <property type="nucleotide sequence ID" value="NZ_FQUK01000045.1"/>
</dbReference>
<keyword evidence="2" id="KW-0489">Methyltransferase</keyword>
<keyword evidence="2" id="KW-0808">Transferase</keyword>
<dbReference type="GO" id="GO:0008168">
    <property type="term" value="F:methyltransferase activity"/>
    <property type="evidence" value="ECO:0007669"/>
    <property type="project" value="UniProtKB-KW"/>
</dbReference>
<dbReference type="SUPFAM" id="SSF53335">
    <property type="entry name" value="S-adenosyl-L-methionine-dependent methyltransferases"/>
    <property type="match status" value="2"/>
</dbReference>
<gene>
    <name evidence="2" type="ORF">SAMN02745204_02089</name>
</gene>
<dbReference type="EMBL" id="FQUK01000045">
    <property type="protein sequence ID" value="SHF24122.1"/>
    <property type="molecule type" value="Genomic_DNA"/>
</dbReference>